<comment type="similarity">
    <text evidence="9">Belongs to the metallo-beta-lactamase superfamily. RNA-metabolizing metallo-beta-lactamase-like family. Bacterial RNase J subfamily.</text>
</comment>
<feature type="active site" description="Proton donor" evidence="10">
    <location>
        <position position="205"/>
    </location>
</feature>
<feature type="binding site" evidence="11">
    <location>
        <begin position="242"/>
        <end position="244"/>
    </location>
    <ligand>
        <name>substrate</name>
    </ligand>
</feature>
<feature type="binding site" evidence="12">
    <location>
        <position position="399"/>
    </location>
    <ligand>
        <name>Zn(2+)</name>
        <dbReference type="ChEBI" id="CHEBI:29105"/>
        <label>1</label>
        <note>catalytic</note>
    </ligand>
</feature>
<feature type="binding site" evidence="12">
    <location>
        <position position="88"/>
    </location>
    <ligand>
        <name>Zn(2+)</name>
        <dbReference type="ChEBI" id="CHEBI:29105"/>
        <label>1</label>
        <note>catalytic</note>
    </ligand>
</feature>
<evidence type="ECO:0000256" key="7">
    <source>
        <dbReference type="ARBA" id="ARBA00022839"/>
    </source>
</evidence>
<keyword evidence="4 9" id="KW-0255">Endonuclease</keyword>
<protein>
    <recommendedName>
        <fullName evidence="9">Ribonuclease J</fullName>
        <shortName evidence="9">RNase J</shortName>
        <ecNumber evidence="9">3.1.-.-</ecNumber>
    </recommendedName>
</protein>
<feature type="binding site" evidence="12">
    <location>
        <position position="89"/>
    </location>
    <ligand>
        <name>Zn(2+)</name>
        <dbReference type="ChEBI" id="CHEBI:29105"/>
        <label>1</label>
        <note>catalytic</note>
    </ligand>
</feature>
<evidence type="ECO:0000256" key="9">
    <source>
        <dbReference type="HAMAP-Rule" id="MF_01491"/>
    </source>
</evidence>
<comment type="cofactor">
    <cofactor evidence="12">
        <name>Zn(2+)</name>
        <dbReference type="ChEBI" id="CHEBI:29105"/>
    </cofactor>
    <text evidence="12">Binds 2 Zn(2+) ions per subunit. It is not clear if Zn(2+) or Mg(2+) is physiologically important.</text>
</comment>
<dbReference type="EMBL" id="FNQV01000022">
    <property type="protein sequence ID" value="SEA77725.1"/>
    <property type="molecule type" value="Genomic_DNA"/>
</dbReference>
<evidence type="ECO:0000313" key="14">
    <source>
        <dbReference type="EMBL" id="SEA77725.1"/>
    </source>
</evidence>
<keyword evidence="2 9" id="KW-0540">Nuclease</keyword>
<evidence type="ECO:0000256" key="8">
    <source>
        <dbReference type="ARBA" id="ARBA00022884"/>
    </source>
</evidence>
<evidence type="ECO:0000256" key="3">
    <source>
        <dbReference type="ARBA" id="ARBA00022723"/>
    </source>
</evidence>
<feature type="domain" description="Metallo-beta-lactamase" evidence="13">
    <location>
        <begin position="31"/>
        <end position="225"/>
    </location>
</feature>
<dbReference type="InterPro" id="IPR036866">
    <property type="entry name" value="RibonucZ/Hydroxyglut_hydro"/>
</dbReference>
<dbReference type="InterPro" id="IPR004613">
    <property type="entry name" value="RNase_J"/>
</dbReference>
<evidence type="ECO:0000256" key="2">
    <source>
        <dbReference type="ARBA" id="ARBA00022722"/>
    </source>
</evidence>
<sequence length="561" mass="60114">MTALFSELPAPPPLADETLRIVPLGGLGEVGRNMTVFEINGRLLIVDCGVLFPEDDQPGVDLILPDFSYIEDRLDDVLAIVLTHGHEDHIGAVPFLLKLKPDIPLIGSSLTLAFIEAKLAEHRITPLTLTVSEGDIEQLGPFECEFVAVNHSIPDALAVMIRTKAGNVLHTGDFKMDQLPLDGRITDLRAFARFGDEGVDLFMVDSTNAEVPGFTTHEREIGPVIDSVFAAAPGKIVVASFASHVHRIQQVLNAAKNHGRKVAFVGRSMVRNMGIAEKMGYLTVPEGVLVELNKLADLPDDKVVLVATGSQGEPMAALARMANRNHKIEIGVGDTVLFASSLIPGNENSVSRVINGLTRLGAKVIHQGIARVHVSGHASAGELLYCYNIVGPENVMPIHGEIRHLVANGNLATATGVPRENVILAEDGGVVDVKDGVAKLVGAVPCGLVFVDGSSIGEITEAELKDRMILAEEGFISVFAVIDAARREVLAGPHIQAKGVAEGDEVFTAIEPKVREALDKALAEGVSEEHALQQAMRRVVGQFASKRLRRRPMIIPAVVMK</sequence>
<dbReference type="Pfam" id="PF07521">
    <property type="entry name" value="RMMBL"/>
    <property type="match status" value="1"/>
</dbReference>
<dbReference type="GO" id="GO:0003723">
    <property type="term" value="F:RNA binding"/>
    <property type="evidence" value="ECO:0007669"/>
    <property type="project" value="UniProtKB-UniRule"/>
</dbReference>
<dbReference type="GO" id="GO:0004521">
    <property type="term" value="F:RNA endonuclease activity"/>
    <property type="evidence" value="ECO:0007669"/>
    <property type="project" value="UniProtKB-UniRule"/>
</dbReference>
<feature type="binding site" evidence="12">
    <location>
        <position position="84"/>
    </location>
    <ligand>
        <name>Zn(2+)</name>
        <dbReference type="ChEBI" id="CHEBI:29105"/>
        <label>1</label>
        <note>catalytic</note>
    </ligand>
</feature>
<keyword evidence="12" id="KW-0106">Calcium</keyword>
<organism evidence="14 15">
    <name type="scientific">Bowdeniella nasicola</name>
    <dbReference type="NCBI Taxonomy" id="208480"/>
    <lineage>
        <taxon>Bacteria</taxon>
        <taxon>Bacillati</taxon>
        <taxon>Actinomycetota</taxon>
        <taxon>Actinomycetes</taxon>
        <taxon>Actinomycetales</taxon>
        <taxon>Actinomycetaceae</taxon>
        <taxon>Bowdeniella</taxon>
    </lineage>
</organism>
<proteinExistence type="inferred from homology"/>
<evidence type="ECO:0000256" key="12">
    <source>
        <dbReference type="PIRSR" id="PIRSR004803-3"/>
    </source>
</evidence>
<dbReference type="AlphaFoldDB" id="A0A1H4DY31"/>
<dbReference type="SUPFAM" id="SSF56281">
    <property type="entry name" value="Metallo-hydrolase/oxidoreductase"/>
    <property type="match status" value="1"/>
</dbReference>
<keyword evidence="15" id="KW-1185">Reference proteome</keyword>
<dbReference type="InterPro" id="IPR055132">
    <property type="entry name" value="RNase_J_b_CASP"/>
</dbReference>
<dbReference type="NCBIfam" id="TIGR00649">
    <property type="entry name" value="MG423"/>
    <property type="match status" value="1"/>
</dbReference>
<dbReference type="GO" id="GO:0005737">
    <property type="term" value="C:cytoplasm"/>
    <property type="evidence" value="ECO:0007669"/>
    <property type="project" value="UniProtKB-SubCell"/>
</dbReference>
<evidence type="ECO:0000256" key="11">
    <source>
        <dbReference type="PIRSR" id="PIRSR004803-2"/>
    </source>
</evidence>
<keyword evidence="8 9" id="KW-0694">RNA-binding</keyword>
<dbReference type="Pfam" id="PF17770">
    <property type="entry name" value="RNase_J_C"/>
    <property type="match status" value="1"/>
</dbReference>
<dbReference type="InterPro" id="IPR041636">
    <property type="entry name" value="RNase_J_C"/>
</dbReference>
<dbReference type="Gene3D" id="3.10.20.580">
    <property type="match status" value="1"/>
</dbReference>
<dbReference type="InterPro" id="IPR030854">
    <property type="entry name" value="RNase_J_bac"/>
</dbReference>
<keyword evidence="9" id="KW-0698">rRNA processing</keyword>
<evidence type="ECO:0000259" key="13">
    <source>
        <dbReference type="SMART" id="SM00849"/>
    </source>
</evidence>
<evidence type="ECO:0000256" key="1">
    <source>
        <dbReference type="ARBA" id="ARBA00022490"/>
    </source>
</evidence>
<keyword evidence="1 9" id="KW-0963">Cytoplasm</keyword>
<feature type="binding site" evidence="12">
    <location>
        <position position="86"/>
    </location>
    <ligand>
        <name>Zn(2+)</name>
        <dbReference type="ChEBI" id="CHEBI:29105"/>
        <label>1</label>
        <note>catalytic</note>
    </ligand>
</feature>
<dbReference type="PANTHER" id="PTHR43694">
    <property type="entry name" value="RIBONUCLEASE J"/>
    <property type="match status" value="1"/>
</dbReference>
<keyword evidence="5 9" id="KW-0378">Hydrolase</keyword>
<dbReference type="RefSeq" id="WP_092566159.1">
    <property type="nucleotide sequence ID" value="NZ_FNQV01000022.1"/>
</dbReference>
<feature type="binding site" evidence="12">
    <location>
        <position position="151"/>
    </location>
    <ligand>
        <name>Zn(2+)</name>
        <dbReference type="ChEBI" id="CHEBI:29105"/>
        <label>1</label>
        <note>catalytic</note>
    </ligand>
</feature>
<dbReference type="Pfam" id="PF22505">
    <property type="entry name" value="RNase_J_b_CASP"/>
    <property type="match status" value="1"/>
</dbReference>
<dbReference type="OrthoDB" id="9770211at2"/>
<dbReference type="SMART" id="SM00849">
    <property type="entry name" value="Lactamase_B"/>
    <property type="match status" value="1"/>
</dbReference>
<evidence type="ECO:0000256" key="4">
    <source>
        <dbReference type="ARBA" id="ARBA00022759"/>
    </source>
</evidence>
<gene>
    <name evidence="9" type="primary">rnj</name>
    <name evidence="14" type="ORF">SAMN02910418_02388</name>
</gene>
<dbReference type="Pfam" id="PF00753">
    <property type="entry name" value="Lactamase_B"/>
    <property type="match status" value="1"/>
</dbReference>
<feature type="binding site" evidence="12">
    <location>
        <position position="452"/>
    </location>
    <ligand>
        <name>Ca(2+)</name>
        <dbReference type="ChEBI" id="CHEBI:29108"/>
    </ligand>
</feature>
<dbReference type="Proteomes" id="UP000199288">
    <property type="component" value="Unassembled WGS sequence"/>
</dbReference>
<evidence type="ECO:0000256" key="10">
    <source>
        <dbReference type="PIRSR" id="PIRSR004803-1"/>
    </source>
</evidence>
<feature type="active site" description="Proton acceptor" evidence="10">
    <location>
        <position position="377"/>
    </location>
</feature>
<keyword evidence="6 12" id="KW-0862">Zinc</keyword>
<accession>A0A1H4DY31</accession>
<dbReference type="EC" id="3.1.-.-" evidence="9"/>
<dbReference type="GO" id="GO:0008270">
    <property type="term" value="F:zinc ion binding"/>
    <property type="evidence" value="ECO:0007669"/>
    <property type="project" value="InterPro"/>
</dbReference>
<dbReference type="GO" id="GO:0006364">
    <property type="term" value="P:rRNA processing"/>
    <property type="evidence" value="ECO:0007669"/>
    <property type="project" value="UniProtKB-UniRule"/>
</dbReference>
<feature type="binding site" evidence="12">
    <location>
        <position position="59"/>
    </location>
    <ligand>
        <name>Ca(2+)</name>
        <dbReference type="ChEBI" id="CHEBI:29108"/>
    </ligand>
</feature>
<reference evidence="15" key="1">
    <citation type="submission" date="2016-10" db="EMBL/GenBank/DDBJ databases">
        <authorList>
            <person name="Varghese N."/>
            <person name="Submissions S."/>
        </authorList>
    </citation>
    <scope>NUCLEOTIDE SEQUENCE [LARGE SCALE GENOMIC DNA]</scope>
    <source>
        <strain evidence="15">KPR-1</strain>
    </source>
</reference>
<dbReference type="InterPro" id="IPR042173">
    <property type="entry name" value="RNase_J_2"/>
</dbReference>
<keyword evidence="3 12" id="KW-0479">Metal-binding</keyword>
<dbReference type="CDD" id="cd07714">
    <property type="entry name" value="RNaseJ_MBL-fold"/>
    <property type="match status" value="1"/>
</dbReference>
<evidence type="ECO:0000256" key="5">
    <source>
        <dbReference type="ARBA" id="ARBA00022801"/>
    </source>
</evidence>
<name>A0A1H4DY31_9ACTO</name>
<dbReference type="InterPro" id="IPR011108">
    <property type="entry name" value="RMMBL"/>
</dbReference>
<feature type="binding site" evidence="12">
    <location>
        <position position="61"/>
    </location>
    <ligand>
        <name>Ca(2+)</name>
        <dbReference type="ChEBI" id="CHEBI:29108"/>
    </ligand>
</feature>
<dbReference type="GO" id="GO:0004534">
    <property type="term" value="F:5'-3' RNA exonuclease activity"/>
    <property type="evidence" value="ECO:0007669"/>
    <property type="project" value="UniProtKB-UniRule"/>
</dbReference>
<evidence type="ECO:0000256" key="6">
    <source>
        <dbReference type="ARBA" id="ARBA00022833"/>
    </source>
</evidence>
<dbReference type="HAMAP" id="MF_01491">
    <property type="entry name" value="RNase_J_bact"/>
    <property type="match status" value="1"/>
</dbReference>
<feature type="binding site" evidence="9 11">
    <location>
        <begin position="373"/>
        <end position="377"/>
    </location>
    <ligand>
        <name>substrate</name>
    </ligand>
</feature>
<dbReference type="Gene3D" id="3.60.15.10">
    <property type="entry name" value="Ribonuclease Z/Hydroxyacylglutathione hydrolase-like"/>
    <property type="match status" value="1"/>
</dbReference>
<dbReference type="InterPro" id="IPR001279">
    <property type="entry name" value="Metallo-B-lactamas"/>
</dbReference>
<dbReference type="PIRSF" id="PIRSF004803">
    <property type="entry name" value="RnjA"/>
    <property type="match status" value="1"/>
</dbReference>
<dbReference type="PANTHER" id="PTHR43694:SF1">
    <property type="entry name" value="RIBONUCLEASE J"/>
    <property type="match status" value="1"/>
</dbReference>
<dbReference type="Gene3D" id="3.40.50.10710">
    <property type="entry name" value="Metallo-hydrolase/oxidoreductase"/>
    <property type="match status" value="1"/>
</dbReference>
<keyword evidence="7 9" id="KW-0269">Exonuclease</keyword>
<feature type="binding site" evidence="12">
    <location>
        <position position="173"/>
    </location>
    <ligand>
        <name>Zn(2+)</name>
        <dbReference type="ChEBI" id="CHEBI:29105"/>
        <label>1</label>
        <note>catalytic</note>
    </ligand>
</feature>
<comment type="cofactor">
    <cofactor evidence="12">
        <name>Ca(2+)</name>
        <dbReference type="ChEBI" id="CHEBI:29108"/>
    </cofactor>
    <text evidence="12">Binds 1 Ca(2+) cation per subunit. Seen in 1 crystal structure, it is not clear if it is physiologically important.</text>
</comment>
<evidence type="ECO:0000313" key="15">
    <source>
        <dbReference type="Proteomes" id="UP000199288"/>
    </source>
</evidence>
<comment type="subunit">
    <text evidence="9">Homodimer, may be a subunit of the RNA degradosome.</text>
</comment>
<comment type="subcellular location">
    <subcellularLocation>
        <location evidence="9">Cytoplasm</location>
    </subcellularLocation>
</comment>
<comment type="function">
    <text evidence="9">An RNase that has 5'-3' exonuclease and possibly endonuclease activity. Involved in maturation of rRNA and in some organisms also mRNA maturation and/or decay.</text>
</comment>